<reference evidence="1 2" key="1">
    <citation type="journal article" date="2019" name="Commun. Biol.">
        <title>The bagworm genome reveals a unique fibroin gene that provides high tensile strength.</title>
        <authorList>
            <person name="Kono N."/>
            <person name="Nakamura H."/>
            <person name="Ohtoshi R."/>
            <person name="Tomita M."/>
            <person name="Numata K."/>
            <person name="Arakawa K."/>
        </authorList>
    </citation>
    <scope>NUCLEOTIDE SEQUENCE [LARGE SCALE GENOMIC DNA]</scope>
</reference>
<dbReference type="OrthoDB" id="5876180at2759"/>
<accession>A0A4C1UYM9</accession>
<dbReference type="STRING" id="151549.A0A4C1UYM9"/>
<comment type="caution">
    <text evidence="1">The sequence shown here is derived from an EMBL/GenBank/DDBJ whole genome shotgun (WGS) entry which is preliminary data.</text>
</comment>
<name>A0A4C1UYM9_EUMVA</name>
<evidence type="ECO:0000313" key="1">
    <source>
        <dbReference type="EMBL" id="GBP31117.1"/>
    </source>
</evidence>
<gene>
    <name evidence="1" type="ORF">EVAR_77414_1</name>
</gene>
<dbReference type="AlphaFoldDB" id="A0A4C1UYM9"/>
<keyword evidence="2" id="KW-1185">Reference proteome</keyword>
<protein>
    <submittedName>
        <fullName evidence="1">Uncharacterized protein</fullName>
    </submittedName>
</protein>
<dbReference type="EMBL" id="BGZK01000241">
    <property type="protein sequence ID" value="GBP31117.1"/>
    <property type="molecule type" value="Genomic_DNA"/>
</dbReference>
<proteinExistence type="predicted"/>
<dbReference type="Proteomes" id="UP000299102">
    <property type="component" value="Unassembled WGS sequence"/>
</dbReference>
<evidence type="ECO:0000313" key="2">
    <source>
        <dbReference type="Proteomes" id="UP000299102"/>
    </source>
</evidence>
<sequence>MASTLSVTEIPSGVDVGDGDRTTACAIAAPARAATPRPVGALMRGRVLEFAIYPKKRRRIIGGLATTATARKLAESRVQQLGRAGPVMCDDYIDNKRKLVCNFSHEIRRQLNKFWELEEVSSRPKMSEEEEACEQHFVRHTRRLPDGRFCVTLPLKMDPRQLGDSYYIAKKRLDSLEKRFHKQPDVKMHYLSFMREYEALGHSSKIERPKMQCFAHHPVIKKIVNRQGVE</sequence>
<organism evidence="1 2">
    <name type="scientific">Eumeta variegata</name>
    <name type="common">Bagworm moth</name>
    <name type="synonym">Eumeta japonica</name>
    <dbReference type="NCBI Taxonomy" id="151549"/>
    <lineage>
        <taxon>Eukaryota</taxon>
        <taxon>Metazoa</taxon>
        <taxon>Ecdysozoa</taxon>
        <taxon>Arthropoda</taxon>
        <taxon>Hexapoda</taxon>
        <taxon>Insecta</taxon>
        <taxon>Pterygota</taxon>
        <taxon>Neoptera</taxon>
        <taxon>Endopterygota</taxon>
        <taxon>Lepidoptera</taxon>
        <taxon>Glossata</taxon>
        <taxon>Ditrysia</taxon>
        <taxon>Tineoidea</taxon>
        <taxon>Psychidae</taxon>
        <taxon>Oiketicinae</taxon>
        <taxon>Eumeta</taxon>
    </lineage>
</organism>